<proteinExistence type="predicted"/>
<name>A0ABS2NQC1_9FIRM</name>
<dbReference type="RefSeq" id="WP_243427894.1">
    <property type="nucleotide sequence ID" value="NZ_JAFBEE010000009.1"/>
</dbReference>
<gene>
    <name evidence="1" type="ORF">JOC73_001649</name>
</gene>
<evidence type="ECO:0000313" key="1">
    <source>
        <dbReference type="EMBL" id="MBM7615087.1"/>
    </source>
</evidence>
<keyword evidence="2" id="KW-1185">Reference proteome</keyword>
<organism evidence="1 2">
    <name type="scientific">Alkaliphilus hydrothermalis</name>
    <dbReference type="NCBI Taxonomy" id="1482730"/>
    <lineage>
        <taxon>Bacteria</taxon>
        <taxon>Bacillati</taxon>
        <taxon>Bacillota</taxon>
        <taxon>Clostridia</taxon>
        <taxon>Peptostreptococcales</taxon>
        <taxon>Natronincolaceae</taxon>
        <taxon>Alkaliphilus</taxon>
    </lineage>
</organism>
<sequence length="75" mass="8922">MEMYKDLCRFLEQTDVKDKFEMTFIDLEEENMEDFENAKKVIERGLKLPITLINGKPAFSGKVDQIKTYQIVKRM</sequence>
<dbReference type="EMBL" id="JAFBEE010000009">
    <property type="protein sequence ID" value="MBM7615087.1"/>
    <property type="molecule type" value="Genomic_DNA"/>
</dbReference>
<comment type="caution">
    <text evidence="1">The sequence shown here is derived from an EMBL/GenBank/DDBJ whole genome shotgun (WGS) entry which is preliminary data.</text>
</comment>
<accession>A0ABS2NQC1</accession>
<dbReference type="Proteomes" id="UP001314796">
    <property type="component" value="Unassembled WGS sequence"/>
</dbReference>
<evidence type="ECO:0000313" key="2">
    <source>
        <dbReference type="Proteomes" id="UP001314796"/>
    </source>
</evidence>
<protein>
    <submittedName>
        <fullName evidence="1">Glutaredoxin</fullName>
    </submittedName>
</protein>
<reference evidence="1 2" key="1">
    <citation type="submission" date="2021-01" db="EMBL/GenBank/DDBJ databases">
        <title>Genomic Encyclopedia of Type Strains, Phase IV (KMG-IV): sequencing the most valuable type-strain genomes for metagenomic binning, comparative biology and taxonomic classification.</title>
        <authorList>
            <person name="Goeker M."/>
        </authorList>
    </citation>
    <scope>NUCLEOTIDE SEQUENCE [LARGE SCALE GENOMIC DNA]</scope>
    <source>
        <strain evidence="1 2">DSM 25890</strain>
    </source>
</reference>